<protein>
    <submittedName>
        <fullName evidence="2">Transcriptional regulator, AraC family</fullName>
    </submittedName>
</protein>
<comment type="caution">
    <text evidence="2">The sequence shown here is derived from an EMBL/GenBank/DDBJ whole genome shotgun (WGS) entry which is preliminary data.</text>
</comment>
<feature type="domain" description="HTH araC/xylS-type" evidence="1">
    <location>
        <begin position="185"/>
        <end position="259"/>
    </location>
</feature>
<proteinExistence type="predicted"/>
<organism evidence="2 3">
    <name type="scientific">Vibrio nigripulchritudo SOn1</name>
    <dbReference type="NCBI Taxonomy" id="1238450"/>
    <lineage>
        <taxon>Bacteria</taxon>
        <taxon>Pseudomonadati</taxon>
        <taxon>Pseudomonadota</taxon>
        <taxon>Gammaproteobacteria</taxon>
        <taxon>Vibrionales</taxon>
        <taxon>Vibrionaceae</taxon>
        <taxon>Vibrio</taxon>
    </lineage>
</organism>
<dbReference type="Proteomes" id="UP000018211">
    <property type="component" value="Unassembled WGS sequence"/>
</dbReference>
<dbReference type="Pfam" id="PF12833">
    <property type="entry name" value="HTH_18"/>
    <property type="match status" value="1"/>
</dbReference>
<dbReference type="SMART" id="SM00342">
    <property type="entry name" value="HTH_ARAC"/>
    <property type="match status" value="1"/>
</dbReference>
<dbReference type="Gene3D" id="1.10.10.60">
    <property type="entry name" value="Homeodomain-like"/>
    <property type="match status" value="1"/>
</dbReference>
<evidence type="ECO:0000313" key="2">
    <source>
        <dbReference type="EMBL" id="CCO48204.1"/>
    </source>
</evidence>
<dbReference type="GO" id="GO:0043565">
    <property type="term" value="F:sequence-specific DNA binding"/>
    <property type="evidence" value="ECO:0007669"/>
    <property type="project" value="InterPro"/>
</dbReference>
<evidence type="ECO:0000259" key="1">
    <source>
        <dbReference type="PROSITE" id="PS01124"/>
    </source>
</evidence>
<dbReference type="Pfam" id="PF20240">
    <property type="entry name" value="DUF6597"/>
    <property type="match status" value="1"/>
</dbReference>
<dbReference type="InterPro" id="IPR046532">
    <property type="entry name" value="DUF6597"/>
</dbReference>
<sequence length="269" mass="30870">MASSNYHSIQGNVHIQDGYQTLVPPEPVSQIVQSFWQLNVPCGRYVYHSIPDNCVDWITRVDNPQESVFIPPFLSANPFQLEGPVSYFGVRFQLLGYQALTAHPLESWASEIQGLSVLDLLPSDYSGAVQRFLVENQDFYSRCGAITQWLTRVASPSVIDSRLANFLNFSRATAGSVALSDVHCRELGISSRQLRRVVRHHLGVSPREFQQVMRFQHAMKQIENTQEENAWADFYYDQSHFIRDCQRFMGMTYPQFRNMSVLYNSEESD</sequence>
<dbReference type="PROSITE" id="PS01124">
    <property type="entry name" value="HTH_ARAC_FAMILY_2"/>
    <property type="match status" value="1"/>
</dbReference>
<evidence type="ECO:0000313" key="3">
    <source>
        <dbReference type="Proteomes" id="UP000018211"/>
    </source>
</evidence>
<dbReference type="GO" id="GO:0003700">
    <property type="term" value="F:DNA-binding transcription factor activity"/>
    <property type="evidence" value="ECO:0007669"/>
    <property type="project" value="InterPro"/>
</dbReference>
<dbReference type="RefSeq" id="WP_022612764.1">
    <property type="nucleotide sequence ID" value="NZ_LK391965.1"/>
</dbReference>
<dbReference type="EMBL" id="CAOF01000140">
    <property type="protein sequence ID" value="CCO48204.1"/>
    <property type="molecule type" value="Genomic_DNA"/>
</dbReference>
<dbReference type="InterPro" id="IPR018060">
    <property type="entry name" value="HTH_AraC"/>
</dbReference>
<reference evidence="2 3" key="1">
    <citation type="journal article" date="2013" name="ISME J.">
        <title>Comparative genomics of pathogenic lineages of Vibrio nigripulchritudo identifies virulence-associated traits.</title>
        <authorList>
            <person name="Goudenege D."/>
            <person name="Labreuche Y."/>
            <person name="Krin E."/>
            <person name="Ansquer D."/>
            <person name="Mangenot S."/>
            <person name="Calteau A."/>
            <person name="Medigue C."/>
            <person name="Mazel D."/>
            <person name="Polz M.F."/>
            <person name="Le Roux F."/>
        </authorList>
    </citation>
    <scope>NUCLEOTIDE SEQUENCE [LARGE SCALE GENOMIC DNA]</scope>
    <source>
        <strain evidence="2 3">SOn1</strain>
    </source>
</reference>
<gene>
    <name evidence="2" type="ORF">VIBNISOn1_480003</name>
</gene>
<dbReference type="AlphaFoldDB" id="A0AAV2VTZ9"/>
<name>A0AAV2VTZ9_9VIBR</name>
<accession>A0AAV2VTZ9</accession>